<evidence type="ECO:0000313" key="2">
    <source>
        <dbReference type="EMBL" id="NCD69919.1"/>
    </source>
</evidence>
<accession>A0A965ZF55</accession>
<dbReference type="PANTHER" id="PTHR10151">
    <property type="entry name" value="ECTONUCLEOTIDE PYROPHOSPHATASE/PHOSPHODIESTERASE"/>
    <property type="match status" value="1"/>
</dbReference>
<evidence type="ECO:0000313" key="3">
    <source>
        <dbReference type="Proteomes" id="UP000638732"/>
    </source>
</evidence>
<dbReference type="PANTHER" id="PTHR10151:SF120">
    <property type="entry name" value="BIS(5'-ADENOSYL)-TRIPHOSPHATASE"/>
    <property type="match status" value="1"/>
</dbReference>
<name>A0A965ZF55_9SPHI</name>
<protein>
    <submittedName>
        <fullName evidence="2">Alkaline phosphatase family protein</fullName>
    </submittedName>
</protein>
<reference evidence="2" key="2">
    <citation type="submission" date="2020-10" db="EMBL/GenBank/DDBJ databases">
        <title>Mucilaginibacter sp. nov., isolated from soil.</title>
        <authorList>
            <person name="Jeon C.O."/>
        </authorList>
    </citation>
    <scope>NUCLEOTIDE SEQUENCE</scope>
    <source>
        <strain evidence="2">R11</strain>
    </source>
</reference>
<evidence type="ECO:0000256" key="1">
    <source>
        <dbReference type="SAM" id="SignalP"/>
    </source>
</evidence>
<comment type="caution">
    <text evidence="2">The sequence shown here is derived from an EMBL/GenBank/DDBJ whole genome shotgun (WGS) entry which is preliminary data.</text>
</comment>
<dbReference type="Proteomes" id="UP000638732">
    <property type="component" value="Unassembled WGS sequence"/>
</dbReference>
<dbReference type="GO" id="GO:0016787">
    <property type="term" value="F:hydrolase activity"/>
    <property type="evidence" value="ECO:0007669"/>
    <property type="project" value="UniProtKB-ARBA"/>
</dbReference>
<dbReference type="SUPFAM" id="SSF53649">
    <property type="entry name" value="Alkaline phosphatase-like"/>
    <property type="match status" value="1"/>
</dbReference>
<dbReference type="Pfam" id="PF01663">
    <property type="entry name" value="Phosphodiest"/>
    <property type="match status" value="1"/>
</dbReference>
<keyword evidence="3" id="KW-1185">Reference proteome</keyword>
<dbReference type="Gene3D" id="3.40.720.10">
    <property type="entry name" value="Alkaline Phosphatase, subunit A"/>
    <property type="match status" value="1"/>
</dbReference>
<dbReference type="Gene3D" id="3.30.1360.180">
    <property type="match status" value="1"/>
</dbReference>
<gene>
    <name evidence="2" type="ORF">GSY63_11175</name>
</gene>
<dbReference type="InterPro" id="IPR017850">
    <property type="entry name" value="Alkaline_phosphatase_core_sf"/>
</dbReference>
<sequence length="422" mass="47883">MKYCLSLICGLLLSSLAYSQADTTQKFDPSTRNSAVQEKKPYVIMISIDGFRYDYAERHNAEHLKALGEAGVHATSMIPSYPSITFPNHYTLVTGLYPAHHGLVQNYFYDRNFKASYSYKSKTATEGKWYGGIPLWVLAERQQMLSASSYWVGSEADVQGQYPTYYYKYNEQIGINDRIQTVVNWLKQPAERRPHLITFYFPEVDHQGHKYGPDAPETDKAVHFVDSAIYELTKAVKTTGLDVNFVVVSDHGMTNVNREHTPVTPSIALDTTKFIRADEGELIHLYAKKPEYIQPAYDEIKAQAKGYQVYLRSDIPAAWHYGAKDDWHNRIGDILLVANWPTAFNNYKGKLNPGAHGYDPAVVKDMHAIFYAWGPNFKKNLTIPAFKNVDIYPMIVALLGLENKDKIDGTNELADKVLANKK</sequence>
<dbReference type="InterPro" id="IPR002591">
    <property type="entry name" value="Phosphodiest/P_Trfase"/>
</dbReference>
<feature type="chain" id="PRO_5038137532" evidence="1">
    <location>
        <begin position="20"/>
        <end position="422"/>
    </location>
</feature>
<dbReference type="AlphaFoldDB" id="A0A965ZF55"/>
<dbReference type="RefSeq" id="WP_166585891.1">
    <property type="nucleotide sequence ID" value="NZ_WWEO01000042.1"/>
</dbReference>
<dbReference type="EMBL" id="WWEO01000042">
    <property type="protein sequence ID" value="NCD69919.1"/>
    <property type="molecule type" value="Genomic_DNA"/>
</dbReference>
<reference evidence="2" key="1">
    <citation type="submission" date="2020-01" db="EMBL/GenBank/DDBJ databases">
        <authorList>
            <person name="Seo Y.L."/>
        </authorList>
    </citation>
    <scope>NUCLEOTIDE SEQUENCE</scope>
    <source>
        <strain evidence="2">R11</strain>
    </source>
</reference>
<organism evidence="2 3">
    <name type="scientific">Mucilaginibacter agri</name>
    <dbReference type="NCBI Taxonomy" id="2695265"/>
    <lineage>
        <taxon>Bacteria</taxon>
        <taxon>Pseudomonadati</taxon>
        <taxon>Bacteroidota</taxon>
        <taxon>Sphingobacteriia</taxon>
        <taxon>Sphingobacteriales</taxon>
        <taxon>Sphingobacteriaceae</taxon>
        <taxon>Mucilaginibacter</taxon>
    </lineage>
</organism>
<dbReference type="CDD" id="cd16018">
    <property type="entry name" value="Enpp"/>
    <property type="match status" value="1"/>
</dbReference>
<keyword evidence="1" id="KW-0732">Signal</keyword>
<proteinExistence type="predicted"/>
<feature type="signal peptide" evidence="1">
    <location>
        <begin position="1"/>
        <end position="19"/>
    </location>
</feature>